<evidence type="ECO:0000313" key="1">
    <source>
        <dbReference type="EMBL" id="CAF1689217.1"/>
    </source>
</evidence>
<proteinExistence type="predicted"/>
<comment type="caution">
    <text evidence="1">The sequence shown here is derived from an EMBL/GenBank/DDBJ whole genome shotgun (WGS) entry which is preliminary data.</text>
</comment>
<keyword evidence="2" id="KW-1185">Reference proteome</keyword>
<protein>
    <submittedName>
        <fullName evidence="1">Uncharacterized protein</fullName>
    </submittedName>
</protein>
<evidence type="ECO:0000313" key="2">
    <source>
        <dbReference type="Proteomes" id="UP000663828"/>
    </source>
</evidence>
<organism evidence="1 2">
    <name type="scientific">Adineta ricciae</name>
    <name type="common">Rotifer</name>
    <dbReference type="NCBI Taxonomy" id="249248"/>
    <lineage>
        <taxon>Eukaryota</taxon>
        <taxon>Metazoa</taxon>
        <taxon>Spiralia</taxon>
        <taxon>Gnathifera</taxon>
        <taxon>Rotifera</taxon>
        <taxon>Eurotatoria</taxon>
        <taxon>Bdelloidea</taxon>
        <taxon>Adinetida</taxon>
        <taxon>Adinetidae</taxon>
        <taxon>Adineta</taxon>
    </lineage>
</organism>
<gene>
    <name evidence="1" type="ORF">XAT740_LOCUS63206</name>
</gene>
<dbReference type="AlphaFoldDB" id="A0A816HMG7"/>
<reference evidence="1" key="1">
    <citation type="submission" date="2021-02" db="EMBL/GenBank/DDBJ databases">
        <authorList>
            <person name="Nowell W R."/>
        </authorList>
    </citation>
    <scope>NUCLEOTIDE SEQUENCE</scope>
</reference>
<dbReference type="EMBL" id="CAJNOR010019045">
    <property type="protein sequence ID" value="CAF1689217.1"/>
    <property type="molecule type" value="Genomic_DNA"/>
</dbReference>
<sequence length="69" mass="8034">PNDAHYSLNDRVLIRKHGLKNKLDAKYSITPQIVIREDHPVYIVQDESTQVETRVHVNDIRPICITRSN</sequence>
<dbReference type="Proteomes" id="UP000663828">
    <property type="component" value="Unassembled WGS sequence"/>
</dbReference>
<feature type="non-terminal residue" evidence="1">
    <location>
        <position position="1"/>
    </location>
</feature>
<name>A0A816HMG7_ADIRI</name>
<accession>A0A816HMG7</accession>